<organism evidence="2 3">
    <name type="scientific">Vibrio astriarenae</name>
    <dbReference type="NCBI Taxonomy" id="1481923"/>
    <lineage>
        <taxon>Bacteria</taxon>
        <taxon>Pseudomonadati</taxon>
        <taxon>Pseudomonadota</taxon>
        <taxon>Gammaproteobacteria</taxon>
        <taxon>Vibrionales</taxon>
        <taxon>Vibrionaceae</taxon>
        <taxon>Vibrio</taxon>
    </lineage>
</organism>
<protein>
    <recommendedName>
        <fullName evidence="4">Protein BatD</fullName>
    </recommendedName>
</protein>
<dbReference type="KEGG" id="vas:GT360_16895"/>
<proteinExistence type="predicted"/>
<dbReference type="EMBL" id="CP047476">
    <property type="protein sequence ID" value="QIA65231.1"/>
    <property type="molecule type" value="Genomic_DNA"/>
</dbReference>
<dbReference type="RefSeq" id="WP_164650131.1">
    <property type="nucleotide sequence ID" value="NZ_CP047476.1"/>
</dbReference>
<accession>A0A7Z2T6N4</accession>
<name>A0A7Z2T6N4_9VIBR</name>
<reference evidence="2 3" key="1">
    <citation type="submission" date="2020-01" db="EMBL/GenBank/DDBJ databases">
        <title>Whole genome and functional gene identification of agarase of Vibrio HN897.</title>
        <authorList>
            <person name="Liu Y."/>
            <person name="Zhao Z."/>
        </authorList>
    </citation>
    <scope>NUCLEOTIDE SEQUENCE [LARGE SCALE GENOMIC DNA]</scope>
    <source>
        <strain evidence="2 3">HN897</strain>
    </source>
</reference>
<keyword evidence="1" id="KW-0812">Transmembrane</keyword>
<dbReference type="PANTHER" id="PTHR40940">
    <property type="entry name" value="PROTEIN BATD-RELATED"/>
    <property type="match status" value="1"/>
</dbReference>
<evidence type="ECO:0000313" key="2">
    <source>
        <dbReference type="EMBL" id="QIA65231.1"/>
    </source>
</evidence>
<gene>
    <name evidence="2" type="ORF">GT360_16895</name>
</gene>
<evidence type="ECO:0008006" key="4">
    <source>
        <dbReference type="Google" id="ProtNLM"/>
    </source>
</evidence>
<sequence>MTMISRWWRMVLFLLAVSNISYSLASEMTVQELVRDKQLRVKAWVGASANNPSENFIVNQQVTLFIEIGTSTWFSAGTRLAYLDLANAIVKQRSSTATNYSEQVSGETWSMQLWEIQIYPQQEGKYTIPTLDIYVSIAQSSRHSVTGEISIQPLHFNASLPSPKPQYAWFAGKNLVVEQEWQLSSESPKVGDSVNRSISISANDTLSILMPKFEQTSEKAGYVSYLNPAKRSDKYDRGDFTSNLTQSQSNILQVGGEVTFPEFSFQFWDTERQELRTVLIEGQQYNVTHTFKSFVHLHQTPLLLFALFITSLCLIIYLARRYKLDLATPNRWLFEKSLFGKDFKKARLLIYQRNKQSMKHETLTSSKTVLSPEERKEFQTKDTSSQVYRKLWRSLARPLLPKLRLPKALPQLEQRTKGRVVQQK</sequence>
<dbReference type="AlphaFoldDB" id="A0A7Z2T6N4"/>
<dbReference type="Proteomes" id="UP000464262">
    <property type="component" value="Chromosome 2"/>
</dbReference>
<evidence type="ECO:0000313" key="3">
    <source>
        <dbReference type="Proteomes" id="UP000464262"/>
    </source>
</evidence>
<keyword evidence="1" id="KW-1133">Transmembrane helix</keyword>
<dbReference type="PANTHER" id="PTHR40940:SF1">
    <property type="entry name" value="PROTEIN BATD"/>
    <property type="match status" value="1"/>
</dbReference>
<evidence type="ECO:0000256" key="1">
    <source>
        <dbReference type="SAM" id="Phobius"/>
    </source>
</evidence>
<keyword evidence="3" id="KW-1185">Reference proteome</keyword>
<dbReference type="InterPro" id="IPR025738">
    <property type="entry name" value="BatD"/>
</dbReference>
<feature type="transmembrane region" description="Helical" evidence="1">
    <location>
        <begin position="302"/>
        <end position="319"/>
    </location>
</feature>
<keyword evidence="1" id="KW-0472">Membrane</keyword>